<dbReference type="InterPro" id="IPR036249">
    <property type="entry name" value="Thioredoxin-like_sf"/>
</dbReference>
<dbReference type="AlphaFoldDB" id="A0A371R5M4"/>
<dbReference type="CDD" id="cd02955">
    <property type="entry name" value="SSP411"/>
    <property type="match status" value="1"/>
</dbReference>
<reference evidence="2 3" key="1">
    <citation type="submission" date="2017-07" db="EMBL/GenBank/DDBJ databases">
        <title>Draft genome sequence of aerobic hyperthermophilic archaea, Pyrobaculum aerophilum YKB31 and YKB32.</title>
        <authorList>
            <person name="Mochizuki T."/>
            <person name="Berliner A.J."/>
            <person name="Yoshida-Takashima Y."/>
            <person name="Takaki Y."/>
            <person name="Nunoura T."/>
            <person name="Takai K."/>
        </authorList>
    </citation>
    <scope>NUCLEOTIDE SEQUENCE [LARGE SCALE GENOMIC DNA]</scope>
    <source>
        <strain evidence="2 3">YKB32</strain>
    </source>
</reference>
<dbReference type="Gene3D" id="3.40.30.10">
    <property type="entry name" value="Glutaredoxin"/>
    <property type="match status" value="1"/>
</dbReference>
<dbReference type="InterPro" id="IPR004879">
    <property type="entry name" value="Ssp411-like_TRX"/>
</dbReference>
<dbReference type="InterPro" id="IPR024705">
    <property type="entry name" value="Ssp411"/>
</dbReference>
<feature type="domain" description="Thioredoxin" evidence="1">
    <location>
        <begin position="6"/>
        <end position="146"/>
    </location>
</feature>
<dbReference type="Proteomes" id="UP000256877">
    <property type="component" value="Unassembled WGS sequence"/>
</dbReference>
<dbReference type="Pfam" id="PF03190">
    <property type="entry name" value="Thioredox_DsbH"/>
    <property type="match status" value="1"/>
</dbReference>
<sequence>MDARERCLSSSSSPFVLEGLKSRVKWWGWCKEAFEAAEREDKPVLVDVGAVWCHWCHVMDERTYNDEEVAEFINKHFIPVKVDRDERPDVDRRLQEAAQLISGQSGWPLTVFMTPKGQVIWAATYLPPRREMGLPGMLEVLEAVLRAYREKRGEVEKFHEDLARELKKWHSPSPGEPRREGQAEVLAALAASFDEEYGGFGGAPKFPPITQLELLMMRHFYDGVGIYGKMAERTLDAMALGGVYDQLLGGFFRYSTDRSWLIPHYEKLLIDNAELLAVYTKAYRQFGKALYKRTAEGIVKWLDEFMRAPEGGYYASQDADVDGEEGGYYRWSLEELKELLGELYPVASKHFGLEEYPWPEGKATLRVARPLEGPEAERIYQILIEARRKRKPPFTDTTVYVGWSCAMAYAELLASRLASVGNKYHAVRTLERFGVELGQRGRLPRGFRGGGPVGIAALEDYAYCILAWIEGYSHTAKLEFLKVAESAGEILLAKFLEEGGFKDVETVDEIIPTPNYPALDTPNFSGNAVAAIALATLSEVTGDAKYKEAAYRAVSALYGKMERVGPAASGLWIALDLLTLGVPRTVIVGESPELITAALRAYRPWHVVVPITGDWPYKDPAVRAMLNGPKPAAYICAGGACSLPVREPERLEKTIEEFMKTKYALPL</sequence>
<proteinExistence type="predicted"/>
<dbReference type="InterPro" id="IPR013766">
    <property type="entry name" value="Thioredoxin_domain"/>
</dbReference>
<dbReference type="PROSITE" id="PS51352">
    <property type="entry name" value="THIOREDOXIN_2"/>
    <property type="match status" value="1"/>
</dbReference>
<evidence type="ECO:0000259" key="1">
    <source>
        <dbReference type="PROSITE" id="PS51352"/>
    </source>
</evidence>
<dbReference type="Gene3D" id="1.50.10.10">
    <property type="match status" value="1"/>
</dbReference>
<dbReference type="RefSeq" id="WP_116430437.1">
    <property type="nucleotide sequence ID" value="NZ_NMUF01000007.1"/>
</dbReference>
<dbReference type="InterPro" id="IPR012341">
    <property type="entry name" value="6hp_glycosidase-like_sf"/>
</dbReference>
<organism evidence="2 3">
    <name type="scientific">Pyrobaculum aerophilum</name>
    <dbReference type="NCBI Taxonomy" id="13773"/>
    <lineage>
        <taxon>Archaea</taxon>
        <taxon>Thermoproteota</taxon>
        <taxon>Thermoprotei</taxon>
        <taxon>Thermoproteales</taxon>
        <taxon>Thermoproteaceae</taxon>
        <taxon>Pyrobaculum</taxon>
    </lineage>
</organism>
<dbReference type="OrthoDB" id="28016at2157"/>
<dbReference type="PIRSF" id="PIRSF006402">
    <property type="entry name" value="UCP006402_thioredoxin"/>
    <property type="match status" value="1"/>
</dbReference>
<dbReference type="GO" id="GO:0005975">
    <property type="term" value="P:carbohydrate metabolic process"/>
    <property type="evidence" value="ECO:0007669"/>
    <property type="project" value="InterPro"/>
</dbReference>
<dbReference type="InterPro" id="IPR008928">
    <property type="entry name" value="6-hairpin_glycosidase_sf"/>
</dbReference>
<protein>
    <submittedName>
        <fullName evidence="2">Thioredoxin domain-containing protein</fullName>
    </submittedName>
</protein>
<dbReference type="SUPFAM" id="SSF52833">
    <property type="entry name" value="Thioredoxin-like"/>
    <property type="match status" value="1"/>
</dbReference>
<dbReference type="SUPFAM" id="SSF48208">
    <property type="entry name" value="Six-hairpin glycosidases"/>
    <property type="match status" value="1"/>
</dbReference>
<accession>A0A371R5M4</accession>
<dbReference type="EMBL" id="NMUF01000007">
    <property type="protein sequence ID" value="RFA99319.1"/>
    <property type="molecule type" value="Genomic_DNA"/>
</dbReference>
<evidence type="ECO:0000313" key="2">
    <source>
        <dbReference type="EMBL" id="RFA99319.1"/>
    </source>
</evidence>
<name>A0A371R5M4_9CREN</name>
<evidence type="ECO:0000313" key="3">
    <source>
        <dbReference type="Proteomes" id="UP000256877"/>
    </source>
</evidence>
<gene>
    <name evidence="2" type="ORF">CGL52_03845</name>
</gene>
<dbReference type="PANTHER" id="PTHR42899">
    <property type="entry name" value="SPERMATOGENESIS-ASSOCIATED PROTEIN 20"/>
    <property type="match status" value="1"/>
</dbReference>
<dbReference type="PANTHER" id="PTHR42899:SF1">
    <property type="entry name" value="SPERMATOGENESIS-ASSOCIATED PROTEIN 20"/>
    <property type="match status" value="1"/>
</dbReference>
<comment type="caution">
    <text evidence="2">The sequence shown here is derived from an EMBL/GenBank/DDBJ whole genome shotgun (WGS) entry which is preliminary data.</text>
</comment>